<dbReference type="EMBL" id="MU859877">
    <property type="protein sequence ID" value="KAK3946498.1"/>
    <property type="molecule type" value="Genomic_DNA"/>
</dbReference>
<organism evidence="1 2">
    <name type="scientific">Pseudoneurospora amorphoporcata</name>
    <dbReference type="NCBI Taxonomy" id="241081"/>
    <lineage>
        <taxon>Eukaryota</taxon>
        <taxon>Fungi</taxon>
        <taxon>Dikarya</taxon>
        <taxon>Ascomycota</taxon>
        <taxon>Pezizomycotina</taxon>
        <taxon>Sordariomycetes</taxon>
        <taxon>Sordariomycetidae</taxon>
        <taxon>Sordariales</taxon>
        <taxon>Sordariaceae</taxon>
        <taxon>Pseudoneurospora</taxon>
    </lineage>
</organism>
<dbReference type="AlphaFoldDB" id="A0AAN6NKJ1"/>
<gene>
    <name evidence="1" type="ORF">QBC32DRAFT_225970</name>
</gene>
<feature type="non-terminal residue" evidence="1">
    <location>
        <position position="1"/>
    </location>
</feature>
<sequence>EINDIANRESCTMMACVHATGNRLPIYLIFKADPTEEFIHNDLEDSVRFAKSLTGFSSAALTLD</sequence>
<evidence type="ECO:0000313" key="1">
    <source>
        <dbReference type="EMBL" id="KAK3946498.1"/>
    </source>
</evidence>
<protein>
    <submittedName>
        <fullName evidence="1">Uncharacterized protein</fullName>
    </submittedName>
</protein>
<dbReference type="Proteomes" id="UP001303222">
    <property type="component" value="Unassembled WGS sequence"/>
</dbReference>
<keyword evidence="2" id="KW-1185">Reference proteome</keyword>
<reference evidence="1" key="1">
    <citation type="journal article" date="2023" name="Mol. Phylogenet. Evol.">
        <title>Genome-scale phylogeny and comparative genomics of the fungal order Sordariales.</title>
        <authorList>
            <person name="Hensen N."/>
            <person name="Bonometti L."/>
            <person name="Westerberg I."/>
            <person name="Brannstrom I.O."/>
            <person name="Guillou S."/>
            <person name="Cros-Aarteil S."/>
            <person name="Calhoun S."/>
            <person name="Haridas S."/>
            <person name="Kuo A."/>
            <person name="Mondo S."/>
            <person name="Pangilinan J."/>
            <person name="Riley R."/>
            <person name="LaButti K."/>
            <person name="Andreopoulos B."/>
            <person name="Lipzen A."/>
            <person name="Chen C."/>
            <person name="Yan M."/>
            <person name="Daum C."/>
            <person name="Ng V."/>
            <person name="Clum A."/>
            <person name="Steindorff A."/>
            <person name="Ohm R.A."/>
            <person name="Martin F."/>
            <person name="Silar P."/>
            <person name="Natvig D.O."/>
            <person name="Lalanne C."/>
            <person name="Gautier V."/>
            <person name="Ament-Velasquez S.L."/>
            <person name="Kruys A."/>
            <person name="Hutchinson M.I."/>
            <person name="Powell A.J."/>
            <person name="Barry K."/>
            <person name="Miller A.N."/>
            <person name="Grigoriev I.V."/>
            <person name="Debuchy R."/>
            <person name="Gladieux P."/>
            <person name="Hiltunen Thoren M."/>
            <person name="Johannesson H."/>
        </authorList>
    </citation>
    <scope>NUCLEOTIDE SEQUENCE</scope>
    <source>
        <strain evidence="1">CBS 626.80</strain>
    </source>
</reference>
<accession>A0AAN6NKJ1</accession>
<name>A0AAN6NKJ1_9PEZI</name>
<evidence type="ECO:0000313" key="2">
    <source>
        <dbReference type="Proteomes" id="UP001303222"/>
    </source>
</evidence>
<comment type="caution">
    <text evidence="1">The sequence shown here is derived from an EMBL/GenBank/DDBJ whole genome shotgun (WGS) entry which is preliminary data.</text>
</comment>
<reference evidence="1" key="2">
    <citation type="submission" date="2023-06" db="EMBL/GenBank/DDBJ databases">
        <authorList>
            <consortium name="Lawrence Berkeley National Laboratory"/>
            <person name="Mondo S.J."/>
            <person name="Hensen N."/>
            <person name="Bonometti L."/>
            <person name="Westerberg I."/>
            <person name="Brannstrom I.O."/>
            <person name="Guillou S."/>
            <person name="Cros-Aarteil S."/>
            <person name="Calhoun S."/>
            <person name="Haridas S."/>
            <person name="Kuo A."/>
            <person name="Pangilinan J."/>
            <person name="Riley R."/>
            <person name="Labutti K."/>
            <person name="Andreopoulos B."/>
            <person name="Lipzen A."/>
            <person name="Chen C."/>
            <person name="Yanf M."/>
            <person name="Daum C."/>
            <person name="Ng V."/>
            <person name="Clum A."/>
            <person name="Steindorff A."/>
            <person name="Ohm R."/>
            <person name="Martin F."/>
            <person name="Silar P."/>
            <person name="Natvig D."/>
            <person name="Lalanne C."/>
            <person name="Gautier V."/>
            <person name="Ament-Velasquez S.L."/>
            <person name="Kruys A."/>
            <person name="Hutchinson M.I."/>
            <person name="Powell A.J."/>
            <person name="Barry K."/>
            <person name="Miller A.N."/>
            <person name="Grigoriev I.V."/>
            <person name="Debuchy R."/>
            <person name="Gladieux P."/>
            <person name="Thoren M.H."/>
            <person name="Johannesson H."/>
        </authorList>
    </citation>
    <scope>NUCLEOTIDE SEQUENCE</scope>
    <source>
        <strain evidence="1">CBS 626.80</strain>
    </source>
</reference>
<proteinExistence type="predicted"/>